<evidence type="ECO:0000259" key="7">
    <source>
        <dbReference type="SMART" id="SM00694"/>
    </source>
</evidence>
<organism evidence="8">
    <name type="scientific">Komagataella pastoris</name>
    <name type="common">Yeast</name>
    <name type="synonym">Pichia pastoris</name>
    <dbReference type="NCBI Taxonomy" id="4922"/>
    <lineage>
        <taxon>Eukaryota</taxon>
        <taxon>Fungi</taxon>
        <taxon>Dikarya</taxon>
        <taxon>Ascomycota</taxon>
        <taxon>Saccharomycotina</taxon>
        <taxon>Pichiomycetes</taxon>
        <taxon>Pichiales</taxon>
        <taxon>Pichiaceae</taxon>
        <taxon>Komagataella</taxon>
    </lineage>
</organism>
<feature type="transmembrane region" description="Helical" evidence="5">
    <location>
        <begin position="52"/>
        <end position="71"/>
    </location>
</feature>
<dbReference type="GO" id="GO:0012505">
    <property type="term" value="C:endomembrane system"/>
    <property type="evidence" value="ECO:0007669"/>
    <property type="project" value="UniProtKB-SubCell"/>
</dbReference>
<reference evidence="8" key="1">
    <citation type="journal article" date="2008" name="Mol. Biol. Cell">
        <title>Dysferlin domain-containing proteins, Pex30p and Pex31p, localized to two compartments, control the number and size of oleate-induced peroxisomes in Pichia pastoris.</title>
        <authorList>
            <person name="Yan M."/>
            <person name="Rachubinski D.A."/>
            <person name="Joshi S."/>
            <person name="Rachubinski R.A."/>
            <person name="Subramani S."/>
        </authorList>
    </citation>
    <scope>NUCLEOTIDE SEQUENCE</scope>
</reference>
<keyword evidence="2 5" id="KW-0812">Transmembrane</keyword>
<comment type="subcellular location">
    <subcellularLocation>
        <location evidence="1">Endomembrane system</location>
        <topology evidence="1">Multi-pass membrane protein</topology>
    </subcellularLocation>
</comment>
<dbReference type="InterPro" id="IPR006614">
    <property type="entry name" value="Peroxin/Ferlin"/>
</dbReference>
<dbReference type="SMART" id="SM00694">
    <property type="entry name" value="DysFC"/>
    <property type="match status" value="1"/>
</dbReference>
<name>B1NLN2_PICPA</name>
<dbReference type="GO" id="GO:0005778">
    <property type="term" value="C:peroxisomal membrane"/>
    <property type="evidence" value="ECO:0007669"/>
    <property type="project" value="UniProtKB-ARBA"/>
</dbReference>
<evidence type="ECO:0000256" key="2">
    <source>
        <dbReference type="ARBA" id="ARBA00022692"/>
    </source>
</evidence>
<dbReference type="Pfam" id="PF06398">
    <property type="entry name" value="Pex24p"/>
    <property type="match status" value="1"/>
</dbReference>
<gene>
    <name evidence="8" type="primary">PEX31</name>
</gene>
<dbReference type="EMBL" id="EF619964">
    <property type="protein sequence ID" value="ABU54841.1"/>
    <property type="molecule type" value="Genomic_DNA"/>
</dbReference>
<dbReference type="AlphaFoldDB" id="B1NLN2"/>
<dbReference type="InterPro" id="IPR052646">
    <property type="entry name" value="Peroxisomal_PEX28-32"/>
</dbReference>
<dbReference type="InterPro" id="IPR010482">
    <property type="entry name" value="TECPR1-like_DysF"/>
</dbReference>
<keyword evidence="3 5" id="KW-1133">Transmembrane helix</keyword>
<evidence type="ECO:0000256" key="4">
    <source>
        <dbReference type="ARBA" id="ARBA00023136"/>
    </source>
</evidence>
<dbReference type="PANTHER" id="PTHR31679:SF2">
    <property type="entry name" value="PEROXISOMAL MEMBRANE PROTEIN PEX30-RELATED"/>
    <property type="match status" value="1"/>
</dbReference>
<evidence type="ECO:0000259" key="6">
    <source>
        <dbReference type="SMART" id="SM00693"/>
    </source>
</evidence>
<dbReference type="PANTHER" id="PTHR31679">
    <property type="entry name" value="PEROXISOMAL MEMBRANE PROTEIN PEX30-RELATED"/>
    <property type="match status" value="1"/>
</dbReference>
<dbReference type="GO" id="GO:0007031">
    <property type="term" value="P:peroxisome organization"/>
    <property type="evidence" value="ECO:0007669"/>
    <property type="project" value="TreeGrafter"/>
</dbReference>
<keyword evidence="4 5" id="KW-0472">Membrane</keyword>
<sequence>MADPPSKDGKEPAVTEPVSTQHYNQIYAAFAPQCNSSRIGQTRALLPKTSPLVASALNGSFPLLLLVDHILSFATWTNKDPYYNFLCISVFITIVKYWGLVSFYGLPLLLAIIFSSTAWFTQMVYRDSKEPPTLEEIVDTLSNINTKFDALFEPLTRMKKLNSRQLFKLFIGVFALSPMYIFAMTSILSTKQAILSLGVLLLSYHSSWNIATRRLLWRSLYIRKLIAVTTGLPVGLHAQLSAAQLARGLSSAEHTADMSLQEKIVTFQVFENQRRWLGVDWSSYLLPFERSAFTNEFLEECHGLTQFEFPPIPTTSSRPDGKVLIMKWSWVDPDWLLDLSFNDNKSPEGWVFYNNNWKSPSYTDSMTCFTRTRKWLRKAKLTVQGSI</sequence>
<protein>
    <submittedName>
        <fullName evidence="8">Pex31p</fullName>
    </submittedName>
</protein>
<feature type="transmembrane region" description="Helical" evidence="5">
    <location>
        <begin position="166"/>
        <end position="187"/>
    </location>
</feature>
<evidence type="ECO:0000256" key="1">
    <source>
        <dbReference type="ARBA" id="ARBA00004127"/>
    </source>
</evidence>
<evidence type="ECO:0000256" key="5">
    <source>
        <dbReference type="SAM" id="Phobius"/>
    </source>
</evidence>
<evidence type="ECO:0000313" key="8">
    <source>
        <dbReference type="EMBL" id="ABU54841.1"/>
    </source>
</evidence>
<evidence type="ECO:0000256" key="3">
    <source>
        <dbReference type="ARBA" id="ARBA00022989"/>
    </source>
</evidence>
<feature type="domain" description="Peroxin/Ferlin" evidence="6">
    <location>
        <begin position="262"/>
        <end position="338"/>
    </location>
</feature>
<proteinExistence type="predicted"/>
<feature type="domain" description="Peroxin/Ferlin" evidence="7">
    <location>
        <begin position="349"/>
        <end position="382"/>
    </location>
</feature>
<accession>B1NLN2</accession>
<dbReference type="SMART" id="SM00693">
    <property type="entry name" value="DysFN"/>
    <property type="match status" value="1"/>
</dbReference>